<dbReference type="PROSITE" id="PS51257">
    <property type="entry name" value="PROKAR_LIPOPROTEIN"/>
    <property type="match status" value="1"/>
</dbReference>
<proteinExistence type="predicted"/>
<evidence type="ECO:0000313" key="2">
    <source>
        <dbReference type="EMBL" id="MFC5277595.1"/>
    </source>
</evidence>
<gene>
    <name evidence="2" type="ORF">ACFPM1_02255</name>
</gene>
<feature type="region of interest" description="Disordered" evidence="1">
    <location>
        <begin position="185"/>
        <end position="227"/>
    </location>
</feature>
<protein>
    <submittedName>
        <fullName evidence="2">Uncharacterized protein</fullName>
    </submittedName>
</protein>
<evidence type="ECO:0000313" key="3">
    <source>
        <dbReference type="Proteomes" id="UP001596118"/>
    </source>
</evidence>
<feature type="compositionally biased region" description="Basic and acidic residues" evidence="1">
    <location>
        <begin position="36"/>
        <end position="47"/>
    </location>
</feature>
<reference evidence="2 3" key="1">
    <citation type="journal article" date="2019" name="Int. J. Syst. Evol. Microbiol.">
        <title>The Global Catalogue of Microorganisms (GCM) 10K type strain sequencing project: providing services to taxonomists for standard genome sequencing and annotation.</title>
        <authorList>
            <consortium name="The Broad Institute Genomics Platform"/>
            <consortium name="The Broad Institute Genome Sequencing Center for Infectious Disease"/>
            <person name="Wu L."/>
            <person name="Ma J."/>
        </authorList>
    </citation>
    <scope>NUCLEOTIDE SEQUENCE [LARGE SCALE GENOMIC DNA]</scope>
    <source>
        <strain evidence="2 3">CGMCC 1.12124</strain>
    </source>
</reference>
<feature type="compositionally biased region" description="Acidic residues" evidence="1">
    <location>
        <begin position="259"/>
        <end position="268"/>
    </location>
</feature>
<sequence length="395" mass="41535">MRGISRRSTLLGIGTAAGAVGVAGVAGCLGRSAPRSGDDAADGHAGSDPDLETAVHQTGGALSGPAWRRTERPGFCTLFAERVAVEWLLRDAPPETIAFVDETDFEESALAYVESVGRNTCERLVEFADVAVDDGTLTAAAEVTAVDDADGDVACGQAITYAGAFLRVTADTLPESIRVEVTDGWGTSTELTGEDGVRDPAALDGSVRPDGDPPNVPPALSCPDDAFERHPAAYDGEVNWGSGGGVDGESGLELRVVDPENDGDDADDSGGSTDGGDPNEVLRFERGDAFRVEMTNVSARPVGVGNHAKYNLEVETEAGWTDVRGSDDGGFEYTDELVLTRPGETVEWSFSMDEEGIVAEHPNDDLRVCPDLGTGRYRFVFFGADDLAVAFDHVE</sequence>
<dbReference type="RefSeq" id="WP_256410744.1">
    <property type="nucleotide sequence ID" value="NZ_JANHDM010000002.1"/>
</dbReference>
<keyword evidence="3" id="KW-1185">Reference proteome</keyword>
<feature type="region of interest" description="Disordered" evidence="1">
    <location>
        <begin position="256"/>
        <end position="280"/>
    </location>
</feature>
<feature type="region of interest" description="Disordered" evidence="1">
    <location>
        <begin position="33"/>
        <end position="66"/>
    </location>
</feature>
<dbReference type="EMBL" id="JBHSKY010000002">
    <property type="protein sequence ID" value="MFC5277595.1"/>
    <property type="molecule type" value="Genomic_DNA"/>
</dbReference>
<evidence type="ECO:0000256" key="1">
    <source>
        <dbReference type="SAM" id="MobiDB-lite"/>
    </source>
</evidence>
<name>A0ABD5QY06_9EURY</name>
<dbReference type="Proteomes" id="UP001596118">
    <property type="component" value="Unassembled WGS sequence"/>
</dbReference>
<comment type="caution">
    <text evidence="2">The sequence shown here is derived from an EMBL/GenBank/DDBJ whole genome shotgun (WGS) entry which is preliminary data.</text>
</comment>
<accession>A0ABD5QY06</accession>
<dbReference type="AlphaFoldDB" id="A0ABD5QY06"/>
<organism evidence="2 3">
    <name type="scientific">Halorubrum rubrum</name>
    <dbReference type="NCBI Taxonomy" id="1126240"/>
    <lineage>
        <taxon>Archaea</taxon>
        <taxon>Methanobacteriati</taxon>
        <taxon>Methanobacteriota</taxon>
        <taxon>Stenosarchaea group</taxon>
        <taxon>Halobacteria</taxon>
        <taxon>Halobacteriales</taxon>
        <taxon>Haloferacaceae</taxon>
        <taxon>Halorubrum</taxon>
    </lineage>
</organism>